<dbReference type="EMBL" id="KI632253">
    <property type="protein sequence ID" value="EYU20941.1"/>
    <property type="molecule type" value="Genomic_DNA"/>
</dbReference>
<proteinExistence type="predicted"/>
<organism evidence="2 4">
    <name type="scientific">Erythranthe guttata</name>
    <name type="common">Yellow monkey flower</name>
    <name type="synonym">Mimulus guttatus</name>
    <dbReference type="NCBI Taxonomy" id="4155"/>
    <lineage>
        <taxon>Eukaryota</taxon>
        <taxon>Viridiplantae</taxon>
        <taxon>Streptophyta</taxon>
        <taxon>Embryophyta</taxon>
        <taxon>Tracheophyta</taxon>
        <taxon>Spermatophyta</taxon>
        <taxon>Magnoliopsida</taxon>
        <taxon>eudicotyledons</taxon>
        <taxon>Gunneridae</taxon>
        <taxon>Pentapetalae</taxon>
        <taxon>asterids</taxon>
        <taxon>lamiids</taxon>
        <taxon>Lamiales</taxon>
        <taxon>Phrymaceae</taxon>
        <taxon>Erythranthe</taxon>
    </lineage>
</organism>
<keyword evidence="4" id="KW-1185">Reference proteome</keyword>
<gene>
    <name evidence="2" type="ORF">MIMGU_mgv1a022375mg</name>
    <name evidence="1" type="ORF">MIMGU_mgv1a024504mg</name>
    <name evidence="3" type="ORF">MIMGU_mgv1a026100mg</name>
</gene>
<protein>
    <submittedName>
        <fullName evidence="2">Uncharacterized protein</fullName>
    </submittedName>
</protein>
<evidence type="ECO:0000313" key="1">
    <source>
        <dbReference type="EMBL" id="EYU20941.1"/>
    </source>
</evidence>
<evidence type="ECO:0000313" key="3">
    <source>
        <dbReference type="EMBL" id="EYU26783.1"/>
    </source>
</evidence>
<reference evidence="2 4" key="1">
    <citation type="journal article" date="2013" name="Proc. Natl. Acad. Sci. U.S.A.">
        <title>Fine-scale variation in meiotic recombination in Mimulus inferred from population shotgun sequencing.</title>
        <authorList>
            <person name="Hellsten U."/>
            <person name="Wright K.M."/>
            <person name="Jenkins J."/>
            <person name="Shu S."/>
            <person name="Yuan Y."/>
            <person name="Wessler S.R."/>
            <person name="Schmutz J."/>
            <person name="Willis J.H."/>
            <person name="Rokhsar D.S."/>
        </authorList>
    </citation>
    <scope>NUCLEOTIDE SEQUENCE [LARGE SCALE GENOMIC DNA]</scope>
    <source>
        <strain evidence="4">cv. DUN x IM62</strain>
    </source>
</reference>
<accession>A0A022QGR3</accession>
<dbReference type="EMBL" id="KI631612">
    <property type="protein sequence ID" value="EYU26779.1"/>
    <property type="molecule type" value="Genomic_DNA"/>
</dbReference>
<sequence>MLLVCALPIGKGCLARFSTPVMHDGHDYLWLSSESVLVGDGNIGDALLYGCRCFVGWLSFENGVGSTSYASNPALSRK</sequence>
<evidence type="ECO:0000313" key="4">
    <source>
        <dbReference type="Proteomes" id="UP000030748"/>
    </source>
</evidence>
<evidence type="ECO:0000313" key="2">
    <source>
        <dbReference type="EMBL" id="EYU26779.1"/>
    </source>
</evidence>
<dbReference type="EMBL" id="KI631612">
    <property type="protein sequence ID" value="EYU26783.1"/>
    <property type="molecule type" value="Genomic_DNA"/>
</dbReference>
<dbReference type="AlphaFoldDB" id="A0A022QGR3"/>
<dbReference type="Proteomes" id="UP000030748">
    <property type="component" value="Unassembled WGS sequence"/>
</dbReference>
<name>A0A022QGR3_ERYGU</name>